<dbReference type="PANTHER" id="PTHR43539">
    <property type="entry name" value="FLAVIN-BINDING MONOOXYGENASE-LIKE PROTEIN (AFU_ORTHOLOGUE AFUA_4G09220)"/>
    <property type="match status" value="1"/>
</dbReference>
<protein>
    <recommendedName>
        <fullName evidence="9">Flavin-containing monooxygenase</fullName>
    </recommendedName>
</protein>
<evidence type="ECO:0000313" key="8">
    <source>
        <dbReference type="Proteomes" id="UP000826271"/>
    </source>
</evidence>
<keyword evidence="5" id="KW-0521">NADP</keyword>
<name>A0AAV6XCH1_9LAMI</name>
<evidence type="ECO:0000256" key="1">
    <source>
        <dbReference type="ARBA" id="ARBA00001974"/>
    </source>
</evidence>
<reference evidence="7" key="1">
    <citation type="submission" date="2019-10" db="EMBL/GenBank/DDBJ databases">
        <authorList>
            <person name="Zhang R."/>
            <person name="Pan Y."/>
            <person name="Wang J."/>
            <person name="Ma R."/>
            <person name="Yu S."/>
        </authorList>
    </citation>
    <scope>NUCLEOTIDE SEQUENCE</scope>
    <source>
        <strain evidence="7">LA-IB0</strain>
        <tissue evidence="7">Leaf</tissue>
    </source>
</reference>
<evidence type="ECO:0000256" key="6">
    <source>
        <dbReference type="ARBA" id="ARBA00023002"/>
    </source>
</evidence>
<keyword evidence="4" id="KW-0274">FAD</keyword>
<dbReference type="PANTHER" id="PTHR43539:SF9">
    <property type="entry name" value="INDOLE-3-PYRUVATE MONOOXYGENASE YUCCA11-RELATED"/>
    <property type="match status" value="1"/>
</dbReference>
<accession>A0AAV6XCH1</accession>
<proteinExistence type="inferred from homology"/>
<organism evidence="7 8">
    <name type="scientific">Buddleja alternifolia</name>
    <dbReference type="NCBI Taxonomy" id="168488"/>
    <lineage>
        <taxon>Eukaryota</taxon>
        <taxon>Viridiplantae</taxon>
        <taxon>Streptophyta</taxon>
        <taxon>Embryophyta</taxon>
        <taxon>Tracheophyta</taxon>
        <taxon>Spermatophyta</taxon>
        <taxon>Magnoliopsida</taxon>
        <taxon>eudicotyledons</taxon>
        <taxon>Gunneridae</taxon>
        <taxon>Pentapetalae</taxon>
        <taxon>asterids</taxon>
        <taxon>lamiids</taxon>
        <taxon>Lamiales</taxon>
        <taxon>Scrophulariaceae</taxon>
        <taxon>Buddlejeae</taxon>
        <taxon>Buddleja</taxon>
    </lineage>
</organism>
<dbReference type="EMBL" id="WHWC01000008">
    <property type="protein sequence ID" value="KAG8378166.1"/>
    <property type="molecule type" value="Genomic_DNA"/>
</dbReference>
<keyword evidence="6" id="KW-0560">Oxidoreductase</keyword>
<dbReference type="GO" id="GO:0050660">
    <property type="term" value="F:flavin adenine dinucleotide binding"/>
    <property type="evidence" value="ECO:0007669"/>
    <property type="project" value="TreeGrafter"/>
</dbReference>
<dbReference type="GO" id="GO:0004497">
    <property type="term" value="F:monooxygenase activity"/>
    <property type="evidence" value="ECO:0007669"/>
    <property type="project" value="TreeGrafter"/>
</dbReference>
<comment type="similarity">
    <text evidence="2">Belongs to the FMO family.</text>
</comment>
<evidence type="ECO:0000256" key="5">
    <source>
        <dbReference type="ARBA" id="ARBA00022857"/>
    </source>
</evidence>
<dbReference type="AlphaFoldDB" id="A0AAV6XCH1"/>
<dbReference type="InterPro" id="IPR050982">
    <property type="entry name" value="Auxin_biosynth/cation_transpt"/>
</dbReference>
<comment type="cofactor">
    <cofactor evidence="1">
        <name>FAD</name>
        <dbReference type="ChEBI" id="CHEBI:57692"/>
    </cofactor>
</comment>
<dbReference type="Proteomes" id="UP000826271">
    <property type="component" value="Unassembled WGS sequence"/>
</dbReference>
<gene>
    <name evidence="7" type="ORF">BUALT_Bualt08G0109700</name>
</gene>
<evidence type="ECO:0000256" key="4">
    <source>
        <dbReference type="ARBA" id="ARBA00022827"/>
    </source>
</evidence>
<comment type="caution">
    <text evidence="7">The sequence shown here is derived from an EMBL/GenBank/DDBJ whole genome shotgun (WGS) entry which is preliminary data.</text>
</comment>
<keyword evidence="8" id="KW-1185">Reference proteome</keyword>
<evidence type="ECO:0000256" key="2">
    <source>
        <dbReference type="ARBA" id="ARBA00009183"/>
    </source>
</evidence>
<evidence type="ECO:0008006" key="9">
    <source>
        <dbReference type="Google" id="ProtNLM"/>
    </source>
</evidence>
<sequence>MPSVKRVNGGDDYFANGDKKRYDAIVFATGYKSTDDGGFFNEDGMPKKSNPDHWKGENGLYCAGFARAGDYLEYPMMLKLYRETLVRF</sequence>
<evidence type="ECO:0000313" key="7">
    <source>
        <dbReference type="EMBL" id="KAG8378166.1"/>
    </source>
</evidence>
<keyword evidence="3" id="KW-0285">Flavoprotein</keyword>
<evidence type="ECO:0000256" key="3">
    <source>
        <dbReference type="ARBA" id="ARBA00022630"/>
    </source>
</evidence>